<evidence type="ECO:0000256" key="2">
    <source>
        <dbReference type="SAM" id="SignalP"/>
    </source>
</evidence>
<dbReference type="AlphaFoldDB" id="A0A1M6GYK7"/>
<dbReference type="SUPFAM" id="SSF53850">
    <property type="entry name" value="Periplasmic binding protein-like II"/>
    <property type="match status" value="1"/>
</dbReference>
<dbReference type="GO" id="GO:0030975">
    <property type="term" value="F:thiamine binding"/>
    <property type="evidence" value="ECO:0007669"/>
    <property type="project" value="TreeGrafter"/>
</dbReference>
<dbReference type="GO" id="GO:0030288">
    <property type="term" value="C:outer membrane-bounded periplasmic space"/>
    <property type="evidence" value="ECO:0007669"/>
    <property type="project" value="TreeGrafter"/>
</dbReference>
<accession>A0A1M6GYK7</accession>
<dbReference type="InterPro" id="IPR017663">
    <property type="entry name" value="ABC_2-AEP-bd"/>
</dbReference>
<feature type="chain" id="PRO_5039487080" evidence="2">
    <location>
        <begin position="22"/>
        <end position="344"/>
    </location>
</feature>
<dbReference type="PIRSF" id="PIRSF002825">
    <property type="entry name" value="CfbpA"/>
    <property type="match status" value="1"/>
</dbReference>
<evidence type="ECO:0000313" key="4">
    <source>
        <dbReference type="Proteomes" id="UP000184080"/>
    </source>
</evidence>
<dbReference type="STRING" id="1121298.SAMN05444401_2294"/>
<dbReference type="PANTHER" id="PTHR30006:SF2">
    <property type="entry name" value="ABC TRANSPORTER SUBSTRATE-BINDING PROTEIN"/>
    <property type="match status" value="1"/>
</dbReference>
<dbReference type="Pfam" id="PF13343">
    <property type="entry name" value="SBP_bac_6"/>
    <property type="match status" value="1"/>
</dbReference>
<dbReference type="RefSeq" id="WP_073006612.1">
    <property type="nucleotide sequence ID" value="NZ_FQZO01000003.1"/>
</dbReference>
<dbReference type="GO" id="GO:0015888">
    <property type="term" value="P:thiamine transport"/>
    <property type="evidence" value="ECO:0007669"/>
    <property type="project" value="TreeGrafter"/>
</dbReference>
<dbReference type="EMBL" id="FQZO01000003">
    <property type="protein sequence ID" value="SHJ14945.1"/>
    <property type="molecule type" value="Genomic_DNA"/>
</dbReference>
<feature type="signal peptide" evidence="2">
    <location>
        <begin position="1"/>
        <end position="21"/>
    </location>
</feature>
<gene>
    <name evidence="3" type="ORF">SAMN05444401_2294</name>
</gene>
<sequence>MNLKKISALGLSALLAFSAVGCGSNKSSKEKEITVYTSIESEYIPAYIELFNKKHPDIKLNIIRDSTGVITAKLLAEKDNPQADVIWGLAASSCLILDDEQVLAEYKPKGIEKIDKRFIDTKNSTPHWVGTSLWFGVISANIEEGKTKNITAPESFADLIKPEYKGQIVMPNPGSSGTGYLLVSSWIRSMGEESAWKFMDDIHKNMKSYVHSGSAPTKSTATGEQFLGLGMDFESLKLQKNNPQLKTIFTKEDFGWDSEVNALVNKKEIKDDSKIFLDWAISPEAMEAYSINRGLITQEGVNSKVEGYPENVKDRLIKLDLSWMAENRTRIINEWTKRYGSSSK</sequence>
<dbReference type="CDD" id="cd13544">
    <property type="entry name" value="PBP2_Fbp_like_1"/>
    <property type="match status" value="1"/>
</dbReference>
<dbReference type="OrthoDB" id="179400at2"/>
<evidence type="ECO:0000256" key="1">
    <source>
        <dbReference type="ARBA" id="ARBA00022729"/>
    </source>
</evidence>
<dbReference type="Gene3D" id="3.40.190.10">
    <property type="entry name" value="Periplasmic binding protein-like II"/>
    <property type="match status" value="2"/>
</dbReference>
<reference evidence="3 4" key="1">
    <citation type="submission" date="2016-11" db="EMBL/GenBank/DDBJ databases">
        <authorList>
            <person name="Jaros S."/>
            <person name="Januszkiewicz K."/>
            <person name="Wedrychowicz H."/>
        </authorList>
    </citation>
    <scope>NUCLEOTIDE SEQUENCE [LARGE SCALE GENOMIC DNA]</scope>
    <source>
        <strain evidence="3 4">DSM 21864</strain>
    </source>
</reference>
<protein>
    <submittedName>
        <fullName evidence="3">Iron(III) transport system substrate-binding protein</fullName>
    </submittedName>
</protein>
<keyword evidence="4" id="KW-1185">Reference proteome</keyword>
<dbReference type="PANTHER" id="PTHR30006">
    <property type="entry name" value="THIAMINE-BINDING PERIPLASMIC PROTEIN-RELATED"/>
    <property type="match status" value="1"/>
</dbReference>
<dbReference type="Proteomes" id="UP000184080">
    <property type="component" value="Unassembled WGS sequence"/>
</dbReference>
<organism evidence="3 4">
    <name type="scientific">Clostridium amylolyticum</name>
    <dbReference type="NCBI Taxonomy" id="1121298"/>
    <lineage>
        <taxon>Bacteria</taxon>
        <taxon>Bacillati</taxon>
        <taxon>Bacillota</taxon>
        <taxon>Clostridia</taxon>
        <taxon>Eubacteriales</taxon>
        <taxon>Clostridiaceae</taxon>
        <taxon>Clostridium</taxon>
    </lineage>
</organism>
<proteinExistence type="predicted"/>
<dbReference type="InterPro" id="IPR026045">
    <property type="entry name" value="Ferric-bd"/>
</dbReference>
<dbReference type="NCBIfam" id="TIGR03261">
    <property type="entry name" value="phnS2"/>
    <property type="match status" value="1"/>
</dbReference>
<name>A0A1M6GYK7_9CLOT</name>
<dbReference type="GO" id="GO:0030976">
    <property type="term" value="F:thiamine pyrophosphate binding"/>
    <property type="evidence" value="ECO:0007669"/>
    <property type="project" value="TreeGrafter"/>
</dbReference>
<evidence type="ECO:0000313" key="3">
    <source>
        <dbReference type="EMBL" id="SHJ14945.1"/>
    </source>
</evidence>
<keyword evidence="1 2" id="KW-0732">Signal</keyword>
<dbReference type="PROSITE" id="PS51257">
    <property type="entry name" value="PROKAR_LIPOPROTEIN"/>
    <property type="match status" value="1"/>
</dbReference>